<dbReference type="EMBL" id="JACJJL010000006">
    <property type="protein sequence ID" value="MBM6661073.1"/>
    <property type="molecule type" value="Genomic_DNA"/>
</dbReference>
<organism evidence="2 3">
    <name type="scientific">Marseilla massiliensis</name>
    <dbReference type="NCBI Taxonomy" id="1841864"/>
    <lineage>
        <taxon>Bacteria</taxon>
        <taxon>Pseudomonadati</taxon>
        <taxon>Bacteroidota</taxon>
        <taxon>Bacteroidia</taxon>
        <taxon>Bacteroidales</taxon>
        <taxon>Prevotellaceae</taxon>
        <taxon>Marseilla</taxon>
    </lineage>
</organism>
<name>A0A939B1E2_9BACT</name>
<keyword evidence="3" id="KW-1185">Reference proteome</keyword>
<proteinExistence type="predicted"/>
<gene>
    <name evidence="2" type="ORF">H6B30_04775</name>
</gene>
<dbReference type="InterPro" id="IPR054283">
    <property type="entry name" value="DUF7017"/>
</dbReference>
<accession>A0A939B1E2</accession>
<dbReference type="InterPro" id="IPR054427">
    <property type="entry name" value="S1CSD-TOTE-2"/>
</dbReference>
<feature type="domain" description="TOTE conflict systems S1/CSD-like" evidence="1">
    <location>
        <begin position="429"/>
        <end position="492"/>
    </location>
</feature>
<dbReference type="AlphaFoldDB" id="A0A939B1E2"/>
<dbReference type="RefSeq" id="WP_205108445.1">
    <property type="nucleotide sequence ID" value="NZ_JACJJL010000006.1"/>
</dbReference>
<reference evidence="2 3" key="1">
    <citation type="journal article" date="2021" name="Sci. Rep.">
        <title>The distribution of antibiotic resistance genes in chicken gut microbiota commensals.</title>
        <authorList>
            <person name="Juricova H."/>
            <person name="Matiasovicova J."/>
            <person name="Kubasova T."/>
            <person name="Cejkova D."/>
            <person name="Rychlik I."/>
        </authorList>
    </citation>
    <scope>NUCLEOTIDE SEQUENCE [LARGE SCALE GENOMIC DNA]</scope>
    <source>
        <strain evidence="2 3">An819</strain>
    </source>
</reference>
<dbReference type="Proteomes" id="UP000764045">
    <property type="component" value="Unassembled WGS sequence"/>
</dbReference>
<dbReference type="Pfam" id="PF22707">
    <property type="entry name" value="S1CSD-TOTE-2"/>
    <property type="match status" value="1"/>
</dbReference>
<sequence length="498" mass="55652">MATVKDITAMCKAGDVAKAYQQAKADLGEAPQDVWAQREMGWALYYLLKTDLDNNDRGGFLAHAEELAGLDLLTTSGDAMMFSNVLWKMAEFAKTVAPGSLHEMDSLFGLVGKYTFAPSKGYSCLLKSCLRLGQWERLADFIEWWNLDNLQPDDFEQYRLENGKKAMSLAEQAYIGYAKALLRKGDVGRISAFRPKIEKLTEDFPDMMYPGYFCGKLMLATGAARDDALTVVMPFARKKQSEFWIWQLLAEVYCDDTEKCMACLLRAVHCKAQESFLGKVRVRLASAYLSLNDYGRAKYHIEKTAGCYTRQGWRLPYEVQDWLRAPWMQTAVADSSDGLDYKLMTDAMLSYGTNESVAVVTHVDIAARRAAIVYGEKKRMVVTLRDLKARVAEGTLLTLNWVASPDGKASVVGSRLLDAAGFGGNGYIKLVSGNIRKPADKPFAFIEGQGVRCFITPATVRKHCLAGNESATAIAVYDYNKKRDEWSWRCASLKCKSQ</sequence>
<evidence type="ECO:0000259" key="1">
    <source>
        <dbReference type="Pfam" id="PF22707"/>
    </source>
</evidence>
<evidence type="ECO:0000313" key="2">
    <source>
        <dbReference type="EMBL" id="MBM6661073.1"/>
    </source>
</evidence>
<protein>
    <recommendedName>
        <fullName evidence="1">TOTE conflict systems S1/CSD-like domain-containing protein</fullName>
    </recommendedName>
</protein>
<dbReference type="Pfam" id="PF22860">
    <property type="entry name" value="DUF7017"/>
    <property type="match status" value="1"/>
</dbReference>
<comment type="caution">
    <text evidence="2">The sequence shown here is derived from an EMBL/GenBank/DDBJ whole genome shotgun (WGS) entry which is preliminary data.</text>
</comment>
<evidence type="ECO:0000313" key="3">
    <source>
        <dbReference type="Proteomes" id="UP000764045"/>
    </source>
</evidence>